<keyword evidence="3" id="KW-0808">Transferase</keyword>
<dbReference type="Pfam" id="PF00069">
    <property type="entry name" value="Pkinase"/>
    <property type="match status" value="1"/>
</dbReference>
<dbReference type="PROSITE" id="PS50011">
    <property type="entry name" value="PROTEIN_KINASE_DOM"/>
    <property type="match status" value="1"/>
</dbReference>
<dbReference type="PANTHER" id="PTHR43289:SF6">
    <property type="entry name" value="SERINE_THREONINE-PROTEIN KINASE NEKL-3"/>
    <property type="match status" value="1"/>
</dbReference>
<keyword evidence="2 10" id="KW-0723">Serine/threonine-protein kinase</keyword>
<dbReference type="SMART" id="SM00220">
    <property type="entry name" value="S_TKc"/>
    <property type="match status" value="1"/>
</dbReference>
<organism evidence="10 11">
    <name type="scientific">Streptomyces puniciscabiei</name>
    <dbReference type="NCBI Taxonomy" id="164348"/>
    <lineage>
        <taxon>Bacteria</taxon>
        <taxon>Bacillati</taxon>
        <taxon>Actinomycetota</taxon>
        <taxon>Actinomycetes</taxon>
        <taxon>Kitasatosporales</taxon>
        <taxon>Streptomycetaceae</taxon>
        <taxon>Streptomyces</taxon>
    </lineage>
</organism>
<dbReference type="EMBL" id="VFNX01000003">
    <property type="protein sequence ID" value="TQK80160.1"/>
    <property type="molecule type" value="Genomic_DNA"/>
</dbReference>
<evidence type="ECO:0000313" key="10">
    <source>
        <dbReference type="EMBL" id="TQK80160.1"/>
    </source>
</evidence>
<evidence type="ECO:0000256" key="7">
    <source>
        <dbReference type="PROSITE-ProRule" id="PRU10141"/>
    </source>
</evidence>
<dbReference type="PANTHER" id="PTHR43289">
    <property type="entry name" value="MITOGEN-ACTIVATED PROTEIN KINASE KINASE KINASE 20-RELATED"/>
    <property type="match status" value="1"/>
</dbReference>
<feature type="domain" description="Protein kinase" evidence="9">
    <location>
        <begin position="21"/>
        <end position="287"/>
    </location>
</feature>
<evidence type="ECO:0000256" key="3">
    <source>
        <dbReference type="ARBA" id="ARBA00022679"/>
    </source>
</evidence>
<dbReference type="InterPro" id="IPR011009">
    <property type="entry name" value="Kinase-like_dom_sf"/>
</dbReference>
<dbReference type="InterPro" id="IPR000719">
    <property type="entry name" value="Prot_kinase_dom"/>
</dbReference>
<dbReference type="GO" id="GO:0004674">
    <property type="term" value="F:protein serine/threonine kinase activity"/>
    <property type="evidence" value="ECO:0007669"/>
    <property type="project" value="UniProtKB-KW"/>
</dbReference>
<dbReference type="Gene3D" id="2.60.120.430">
    <property type="entry name" value="Galactose-binding lectin"/>
    <property type="match status" value="1"/>
</dbReference>
<keyword evidence="4 7" id="KW-0547">Nucleotide-binding</keyword>
<evidence type="ECO:0000256" key="5">
    <source>
        <dbReference type="ARBA" id="ARBA00022777"/>
    </source>
</evidence>
<evidence type="ECO:0000256" key="4">
    <source>
        <dbReference type="ARBA" id="ARBA00022741"/>
    </source>
</evidence>
<keyword evidence="6 7" id="KW-0067">ATP-binding</keyword>
<accession>A0A542SZX7</accession>
<dbReference type="SUPFAM" id="SSF56112">
    <property type="entry name" value="Protein kinase-like (PK-like)"/>
    <property type="match status" value="1"/>
</dbReference>
<evidence type="ECO:0000256" key="6">
    <source>
        <dbReference type="ARBA" id="ARBA00022840"/>
    </source>
</evidence>
<gene>
    <name evidence="10" type="ORF">FB563_7331</name>
</gene>
<name>A0A542SZX7_9ACTN</name>
<evidence type="ECO:0000259" key="9">
    <source>
        <dbReference type="PROSITE" id="PS50011"/>
    </source>
</evidence>
<keyword evidence="11" id="KW-1185">Reference proteome</keyword>
<evidence type="ECO:0000256" key="1">
    <source>
        <dbReference type="ARBA" id="ARBA00012513"/>
    </source>
</evidence>
<dbReference type="Gene3D" id="3.30.200.20">
    <property type="entry name" value="Phosphorylase Kinase, domain 1"/>
    <property type="match status" value="1"/>
</dbReference>
<feature type="region of interest" description="Disordered" evidence="8">
    <location>
        <begin position="319"/>
        <end position="338"/>
    </location>
</feature>
<keyword evidence="5 10" id="KW-0418">Kinase</keyword>
<reference evidence="10 11" key="1">
    <citation type="submission" date="2019-06" db="EMBL/GenBank/DDBJ databases">
        <title>Sequencing the genomes of 1000 actinobacteria strains.</title>
        <authorList>
            <person name="Klenk H.-P."/>
        </authorList>
    </citation>
    <scope>NUCLEOTIDE SEQUENCE [LARGE SCALE GENOMIC DNA]</scope>
    <source>
        <strain evidence="10 11">DSM 41929</strain>
    </source>
</reference>
<proteinExistence type="predicted"/>
<feature type="compositionally biased region" description="Low complexity" evidence="8">
    <location>
        <begin position="329"/>
        <end position="338"/>
    </location>
</feature>
<dbReference type="CDD" id="cd14014">
    <property type="entry name" value="STKc_PknB_like"/>
    <property type="match status" value="1"/>
</dbReference>
<dbReference type="EC" id="2.7.11.1" evidence="1"/>
<evidence type="ECO:0000256" key="8">
    <source>
        <dbReference type="SAM" id="MobiDB-lite"/>
    </source>
</evidence>
<feature type="binding site" evidence="7">
    <location>
        <position position="50"/>
    </location>
    <ligand>
        <name>ATP</name>
        <dbReference type="ChEBI" id="CHEBI:30616"/>
    </ligand>
</feature>
<dbReference type="InterPro" id="IPR017441">
    <property type="entry name" value="Protein_kinase_ATP_BS"/>
</dbReference>
<comment type="caution">
    <text evidence="10">The sequence shown here is derived from an EMBL/GenBank/DDBJ whole genome shotgun (WGS) entry which is preliminary data.</text>
</comment>
<protein>
    <recommendedName>
        <fullName evidence="1">non-specific serine/threonine protein kinase</fullName>
        <ecNumber evidence="1">2.7.11.1</ecNumber>
    </recommendedName>
</protein>
<evidence type="ECO:0000313" key="11">
    <source>
        <dbReference type="Proteomes" id="UP000318103"/>
    </source>
</evidence>
<dbReference type="Proteomes" id="UP000318103">
    <property type="component" value="Unassembled WGS sequence"/>
</dbReference>
<sequence length="528" mass="56157">MISGDGDQVTTRSERVIAGRYLLHDVLGRGGMGTVWRAHDQLLDRPVAAKELHVLTDGDEDHRVRVRRAIREARAVARVPHPHVVGVHDLVESEDRLWIVMELVEGSSLANRTAETGPLTPQQTAAVGLQLIDALDAVHAVGTLHRDIKPANVLLRRDGSAVLTDFGIAALDDGEFLTSTGQVVGSVEFMAPERVMETEVGPASDLWSLGATLATVCCGESPFRRPGAPATMHAVAYEEPSLSERLGPLRPVVEALLRKSPAERPSTAAVRSALRGIVAGEPDVEFLPPATVLALRPAAPMADADTMAAKPKWRVPAAETVPPGRHTTPLELPQPQPQAQASRSAWPKRLRWGLAGTAVLAAGVASGLFLTGTLPLKDDPNTPNVSSTPNTPKMGTARQVIESTAGWQPVTGVSVHQGDRITVQFVSGEWTANSRKLPMTGPAGYDPKTNQLPEGTKACKVKVGAPYGSLLARLVGEQDFPIHIVGRKLTFRASGDARLQLGMNDAPGACSQDNSGTLTVQVHVTPQP</sequence>
<dbReference type="PROSITE" id="PS00107">
    <property type="entry name" value="PROTEIN_KINASE_ATP"/>
    <property type="match status" value="1"/>
</dbReference>
<dbReference type="AlphaFoldDB" id="A0A542SZX7"/>
<dbReference type="Gene3D" id="1.10.510.10">
    <property type="entry name" value="Transferase(Phosphotransferase) domain 1"/>
    <property type="match status" value="1"/>
</dbReference>
<evidence type="ECO:0000256" key="2">
    <source>
        <dbReference type="ARBA" id="ARBA00022527"/>
    </source>
</evidence>
<dbReference type="GO" id="GO:0005524">
    <property type="term" value="F:ATP binding"/>
    <property type="evidence" value="ECO:0007669"/>
    <property type="project" value="UniProtKB-UniRule"/>
</dbReference>